<dbReference type="PANTHER" id="PTHR33121">
    <property type="entry name" value="CYCLIC DI-GMP PHOSPHODIESTERASE PDEF"/>
    <property type="match status" value="1"/>
</dbReference>
<evidence type="ECO:0000259" key="3">
    <source>
        <dbReference type="PROSITE" id="PS50113"/>
    </source>
</evidence>
<name>A0A517E038_9FIRM</name>
<feature type="domain" description="PAC" evidence="3">
    <location>
        <begin position="80"/>
        <end position="132"/>
    </location>
</feature>
<dbReference type="SUPFAM" id="SSF141868">
    <property type="entry name" value="EAL domain-like"/>
    <property type="match status" value="1"/>
</dbReference>
<dbReference type="Proteomes" id="UP000320776">
    <property type="component" value="Chromosome"/>
</dbReference>
<dbReference type="Pfam" id="PF00563">
    <property type="entry name" value="EAL"/>
    <property type="match status" value="1"/>
</dbReference>
<accession>A0A517E038</accession>
<proteinExistence type="predicted"/>
<dbReference type="CDD" id="cd01948">
    <property type="entry name" value="EAL"/>
    <property type="match status" value="1"/>
</dbReference>
<dbReference type="Gene3D" id="3.20.20.450">
    <property type="entry name" value="EAL domain"/>
    <property type="match status" value="1"/>
</dbReference>
<evidence type="ECO:0000259" key="5">
    <source>
        <dbReference type="PROSITE" id="PS50887"/>
    </source>
</evidence>
<dbReference type="InterPro" id="IPR001633">
    <property type="entry name" value="EAL_dom"/>
</dbReference>
<keyword evidence="6" id="KW-0378">Hydrolase</keyword>
<dbReference type="InterPro" id="IPR000700">
    <property type="entry name" value="PAS-assoc_C"/>
</dbReference>
<dbReference type="CDD" id="cd00130">
    <property type="entry name" value="PAS"/>
    <property type="match status" value="1"/>
</dbReference>
<dbReference type="SMART" id="SM00091">
    <property type="entry name" value="PAS"/>
    <property type="match status" value="1"/>
</dbReference>
<dbReference type="InterPro" id="IPR035965">
    <property type="entry name" value="PAS-like_dom_sf"/>
</dbReference>
<evidence type="ECO:0000313" key="7">
    <source>
        <dbReference type="Proteomes" id="UP000320776"/>
    </source>
</evidence>
<dbReference type="NCBIfam" id="TIGR00229">
    <property type="entry name" value="sensory_box"/>
    <property type="match status" value="1"/>
</dbReference>
<dbReference type="Gene3D" id="3.30.70.270">
    <property type="match status" value="1"/>
</dbReference>
<keyword evidence="7" id="KW-1185">Reference proteome</keyword>
<dbReference type="InterPro" id="IPR035919">
    <property type="entry name" value="EAL_sf"/>
</dbReference>
<dbReference type="CDD" id="cd01949">
    <property type="entry name" value="GGDEF"/>
    <property type="match status" value="1"/>
</dbReference>
<dbReference type="Pfam" id="PF00990">
    <property type="entry name" value="GGDEF"/>
    <property type="match status" value="1"/>
</dbReference>
<feature type="domain" description="PAS" evidence="2">
    <location>
        <begin position="7"/>
        <end position="51"/>
    </location>
</feature>
<reference evidence="6 7" key="1">
    <citation type="submission" date="2019-02" db="EMBL/GenBank/DDBJ databases">
        <title>Closed genome of Sporomusa termitida DSM 4440.</title>
        <authorList>
            <person name="Poehlein A."/>
            <person name="Daniel R."/>
        </authorList>
    </citation>
    <scope>NUCLEOTIDE SEQUENCE [LARGE SCALE GENOMIC DNA]</scope>
    <source>
        <strain evidence="6 7">DSM 4440</strain>
    </source>
</reference>
<evidence type="ECO:0000313" key="6">
    <source>
        <dbReference type="EMBL" id="QDR82866.1"/>
    </source>
</evidence>
<dbReference type="SMART" id="SM00267">
    <property type="entry name" value="GGDEF"/>
    <property type="match status" value="1"/>
</dbReference>
<sequence>MNQPDSNFDEFQQIFNSAADGMCVIARDFTILRVNNAFTAMTGFTREQTLGTKCYALTPNPRCQTQSCPLLHIVESLQRFDCDITLKNRTGEEIDCILTATPLLNQARELTGIITCLKDITERKRLEHELLVMNEKLEKKVAERTIALKEQENQLVRLLYTDTLTGLPNRLRLLRDVAKSKVPVVALINIDDFEQINNFYGYAEGDFILVSLARLLLDILPNSGYSLYKMHADEYAIFLDAQSTLNLPIILDDFERLAKHIALTIQSTRFSSNRQEVLLRVTTGIAFAASADPKRLVIKADIALREARAERRPYLFFRETDGIDARYQDNIKWAKLLQEAIKHDRIIPYFQPIYNHREPNSPHYEVLARLADNRGKIISPYQFIDIAKATRQYPAITKAMVQKSFHLFKDLPNEISINLDVEDMLDPQTTAMIQEHLEKYKMNHKIAFEVLENHSLETHTAAVRFLKSLKKSGCKLAVDDFGSGYSNFAYVLSLDFDYLKIDASLIRNIDHDVNSQSIVKSIVAFAQDMGIKTVAEFVHSESVFAKVQQYNIDFSQGYYIAKPSPWLLKD</sequence>
<organism evidence="6 7">
    <name type="scientific">Sporomusa termitida</name>
    <dbReference type="NCBI Taxonomy" id="2377"/>
    <lineage>
        <taxon>Bacteria</taxon>
        <taxon>Bacillati</taxon>
        <taxon>Bacillota</taxon>
        <taxon>Negativicutes</taxon>
        <taxon>Selenomonadales</taxon>
        <taxon>Sporomusaceae</taxon>
        <taxon>Sporomusa</taxon>
    </lineage>
</organism>
<feature type="domain" description="EAL" evidence="4">
    <location>
        <begin position="330"/>
        <end position="570"/>
    </location>
</feature>
<dbReference type="PROSITE" id="PS50887">
    <property type="entry name" value="GGDEF"/>
    <property type="match status" value="1"/>
</dbReference>
<dbReference type="NCBIfam" id="TIGR00254">
    <property type="entry name" value="GGDEF"/>
    <property type="match status" value="1"/>
</dbReference>
<dbReference type="KEGG" id="sted:SPTER_43070"/>
<dbReference type="SUPFAM" id="SSF55073">
    <property type="entry name" value="Nucleotide cyclase"/>
    <property type="match status" value="1"/>
</dbReference>
<evidence type="ECO:0000259" key="2">
    <source>
        <dbReference type="PROSITE" id="PS50112"/>
    </source>
</evidence>
<dbReference type="OrthoDB" id="9759607at2"/>
<evidence type="ECO:0000259" key="4">
    <source>
        <dbReference type="PROSITE" id="PS50883"/>
    </source>
</evidence>
<dbReference type="SUPFAM" id="SSF55785">
    <property type="entry name" value="PYP-like sensor domain (PAS domain)"/>
    <property type="match status" value="1"/>
</dbReference>
<keyword evidence="1" id="KW-0175">Coiled coil</keyword>
<dbReference type="EMBL" id="CP036259">
    <property type="protein sequence ID" value="QDR82866.1"/>
    <property type="molecule type" value="Genomic_DNA"/>
</dbReference>
<dbReference type="InterPro" id="IPR000014">
    <property type="entry name" value="PAS"/>
</dbReference>
<dbReference type="SMART" id="SM00052">
    <property type="entry name" value="EAL"/>
    <property type="match status" value="1"/>
</dbReference>
<dbReference type="PROSITE" id="PS50112">
    <property type="entry name" value="PAS"/>
    <property type="match status" value="1"/>
</dbReference>
<gene>
    <name evidence="6" type="primary">pdeB</name>
    <name evidence="6" type="ORF">SPTER_43070</name>
</gene>
<feature type="coiled-coil region" evidence="1">
    <location>
        <begin position="123"/>
        <end position="154"/>
    </location>
</feature>
<dbReference type="InterPro" id="IPR043128">
    <property type="entry name" value="Rev_trsase/Diguanyl_cyclase"/>
</dbReference>
<evidence type="ECO:0000256" key="1">
    <source>
        <dbReference type="SAM" id="Coils"/>
    </source>
</evidence>
<dbReference type="AlphaFoldDB" id="A0A517E038"/>
<dbReference type="InterPro" id="IPR029787">
    <property type="entry name" value="Nucleotide_cyclase"/>
</dbReference>
<dbReference type="RefSeq" id="WP_144352208.1">
    <property type="nucleotide sequence ID" value="NZ_CP036259.1"/>
</dbReference>
<dbReference type="InterPro" id="IPR050706">
    <property type="entry name" value="Cyclic-di-GMP_PDE-like"/>
</dbReference>
<dbReference type="InterPro" id="IPR000160">
    <property type="entry name" value="GGDEF_dom"/>
</dbReference>
<protein>
    <submittedName>
        <fullName evidence="6">Cyclic di-GMP phosphodieSPTERase PdeB</fullName>
        <ecNumber evidence="6">3.1.4.52</ecNumber>
    </submittedName>
</protein>
<dbReference type="PROSITE" id="PS50113">
    <property type="entry name" value="PAC"/>
    <property type="match status" value="1"/>
</dbReference>
<dbReference type="GO" id="GO:0071111">
    <property type="term" value="F:cyclic-guanylate-specific phosphodiesterase activity"/>
    <property type="evidence" value="ECO:0007669"/>
    <property type="project" value="UniProtKB-EC"/>
</dbReference>
<dbReference type="PROSITE" id="PS50883">
    <property type="entry name" value="EAL"/>
    <property type="match status" value="1"/>
</dbReference>
<dbReference type="Gene3D" id="3.30.450.20">
    <property type="entry name" value="PAS domain"/>
    <property type="match status" value="1"/>
</dbReference>
<dbReference type="PANTHER" id="PTHR33121:SF70">
    <property type="entry name" value="SIGNALING PROTEIN YKOW"/>
    <property type="match status" value="1"/>
</dbReference>
<dbReference type="EC" id="3.1.4.52" evidence="6"/>
<dbReference type="Pfam" id="PF13426">
    <property type="entry name" value="PAS_9"/>
    <property type="match status" value="1"/>
</dbReference>
<feature type="domain" description="GGDEF" evidence="5">
    <location>
        <begin position="181"/>
        <end position="320"/>
    </location>
</feature>